<dbReference type="EMBL" id="RBRB01000416">
    <property type="protein sequence ID" value="RMQ24218.1"/>
    <property type="molecule type" value="Genomic_DNA"/>
</dbReference>
<evidence type="ECO:0008006" key="11">
    <source>
        <dbReference type="Google" id="ProtNLM"/>
    </source>
</evidence>
<reference evidence="4 8" key="2">
    <citation type="submission" date="2018-04" db="EMBL/GenBank/DDBJ databases">
        <title>Draft genome sequence of Pseudomonas syringae pv. actinidiae biovar 1 strains isolated from kiwifruit in Kagawa prefecture.</title>
        <authorList>
            <person name="Tabuchi M."/>
            <person name="Saito M."/>
            <person name="Fujiwara S."/>
            <person name="Sasa N."/>
            <person name="Akimitsu K."/>
            <person name="Gomi K."/>
            <person name="Konishi-Sugita S."/>
            <person name="Hamano K."/>
            <person name="Kataoka I."/>
        </authorList>
    </citation>
    <scope>NUCLEOTIDE SEQUENCE [LARGE SCALE GENOMIC DNA]</scope>
    <source>
        <strain evidence="4 8">MAFF212206</strain>
    </source>
</reference>
<dbReference type="AlphaFoldDB" id="A0A0K8M9R6"/>
<dbReference type="EMBL" id="CP024712">
    <property type="protein sequence ID" value="ATV18399.1"/>
    <property type="molecule type" value="Genomic_DNA"/>
</dbReference>
<evidence type="ECO:0000313" key="9">
    <source>
        <dbReference type="Proteomes" id="UP000248291"/>
    </source>
</evidence>
<feature type="compositionally biased region" description="Basic and acidic residues" evidence="2">
    <location>
        <begin position="133"/>
        <end position="145"/>
    </location>
</feature>
<dbReference type="EMBL" id="BGKA01000117">
    <property type="protein sequence ID" value="GBH17754.1"/>
    <property type="molecule type" value="Genomic_DNA"/>
</dbReference>
<evidence type="ECO:0000313" key="4">
    <source>
        <dbReference type="EMBL" id="GBH09657.1"/>
    </source>
</evidence>
<evidence type="ECO:0000256" key="2">
    <source>
        <dbReference type="SAM" id="MobiDB-lite"/>
    </source>
</evidence>
<dbReference type="RefSeq" id="WP_003377063.1">
    <property type="nucleotide sequence ID" value="NZ_AP019411.1"/>
</dbReference>
<evidence type="ECO:0000256" key="1">
    <source>
        <dbReference type="SAM" id="Coils"/>
    </source>
</evidence>
<reference evidence="3 7" key="1">
    <citation type="submission" date="2017-11" db="EMBL/GenBank/DDBJ databases">
        <title>Complete DNA Sequence of Pseudomonas syringae pv. actinidiae, biovar 5 (Psa5).</title>
        <authorList>
            <person name="Butler M."/>
            <person name="Taiaroa G."/>
            <person name="Sumpter N."/>
            <person name="Poulter R."/>
        </authorList>
    </citation>
    <scope>NUCLEOTIDE SEQUENCE [LARGE SCALE GENOMIC DNA]</scope>
    <source>
        <strain evidence="3 7">MAFF212063</strain>
    </source>
</reference>
<accession>A0A0K8M9R6</accession>
<feature type="region of interest" description="Disordered" evidence="2">
    <location>
        <begin position="133"/>
        <end position="161"/>
    </location>
</feature>
<gene>
    <name evidence="6" type="ORF">ALQ07_01920</name>
    <name evidence="3" type="ORF">CT122_17360</name>
    <name evidence="4" type="ORF">KPSA1_03057</name>
    <name evidence="5" type="ORF">KPSA3_03725</name>
</gene>
<evidence type="ECO:0000313" key="6">
    <source>
        <dbReference type="EMBL" id="RMQ24218.1"/>
    </source>
</evidence>
<reference evidence="5 9" key="3">
    <citation type="submission" date="2018-04" db="EMBL/GenBank/DDBJ databases">
        <title>Draft genome sequence of Pseudomonas syringae pv. actinidiae biovar 3 strains isolated from kiwifruit in Kagawa prefecture.</title>
        <authorList>
            <person name="Tabuchi M."/>
            <person name="Saito M."/>
            <person name="Fujiwara S."/>
            <person name="Sasa N."/>
            <person name="Akimitsu K."/>
            <person name="Gomi K."/>
            <person name="Konishi-Sugita S."/>
            <person name="Hamano K."/>
            <person name="Kataoka I."/>
        </authorList>
    </citation>
    <scope>NUCLEOTIDE SEQUENCE [LARGE SCALE GENOMIC DNA]</scope>
    <source>
        <strain evidence="5 9">MAFF212211</strain>
    </source>
</reference>
<evidence type="ECO:0000313" key="3">
    <source>
        <dbReference type="EMBL" id="ATV18399.1"/>
    </source>
</evidence>
<dbReference type="EMBL" id="BGJZ01000126">
    <property type="protein sequence ID" value="GBH09657.1"/>
    <property type="molecule type" value="Genomic_DNA"/>
</dbReference>
<protein>
    <recommendedName>
        <fullName evidence="11">Myosin heavy chain B</fullName>
    </recommendedName>
</protein>
<evidence type="ECO:0000313" key="10">
    <source>
        <dbReference type="Proteomes" id="UP000273140"/>
    </source>
</evidence>
<dbReference type="Proteomes" id="UP000247480">
    <property type="component" value="Unassembled WGS sequence"/>
</dbReference>
<keyword evidence="1" id="KW-0175">Coiled coil</keyword>
<name>A0A0K8M9R6_PSESF</name>
<evidence type="ECO:0000313" key="8">
    <source>
        <dbReference type="Proteomes" id="UP000247480"/>
    </source>
</evidence>
<dbReference type="Proteomes" id="UP000273140">
    <property type="component" value="Unassembled WGS sequence"/>
</dbReference>
<evidence type="ECO:0000313" key="5">
    <source>
        <dbReference type="EMBL" id="GBH17754.1"/>
    </source>
</evidence>
<sequence length="161" mass="18779">MKKADLYSLQALRLMREQRAAALLTTQRERCRDAHHELDQARETLRLHRERLVQEAERAYGRFSEGLSVSESRAIQERLEQLNEERQALQAEAEAVALTVESAEQVRERLRQTHVQQQHRSRAWQSLVEQRMREDVRVSEQRDEADQPELPAGGSNAGDKR</sequence>
<feature type="coiled-coil region" evidence="1">
    <location>
        <begin position="24"/>
        <end position="120"/>
    </location>
</feature>
<organism evidence="6 10">
    <name type="scientific">Pseudomonas syringae pv. actinidiae</name>
    <dbReference type="NCBI Taxonomy" id="103796"/>
    <lineage>
        <taxon>Bacteria</taxon>
        <taxon>Pseudomonadati</taxon>
        <taxon>Pseudomonadota</taxon>
        <taxon>Gammaproteobacteria</taxon>
        <taxon>Pseudomonadales</taxon>
        <taxon>Pseudomonadaceae</taxon>
        <taxon>Pseudomonas</taxon>
        <taxon>Pseudomonas syringae</taxon>
    </lineage>
</organism>
<evidence type="ECO:0000313" key="7">
    <source>
        <dbReference type="Proteomes" id="UP000230024"/>
    </source>
</evidence>
<dbReference type="Proteomes" id="UP000248291">
    <property type="component" value="Unassembled WGS sequence"/>
</dbReference>
<dbReference type="Proteomes" id="UP000230024">
    <property type="component" value="Chromosome"/>
</dbReference>
<proteinExistence type="predicted"/>
<reference evidence="6 10" key="4">
    <citation type="submission" date="2018-08" db="EMBL/GenBank/DDBJ databases">
        <title>Recombination of ecologically and evolutionarily significant loci maintains genetic cohesion in the Pseudomonas syringae species complex.</title>
        <authorList>
            <person name="Dillon M."/>
            <person name="Thakur S."/>
            <person name="Almeida R.N.D."/>
            <person name="Weir B.S."/>
            <person name="Guttman D.S."/>
        </authorList>
    </citation>
    <scope>NUCLEOTIDE SEQUENCE [LARGE SCALE GENOMIC DNA]</scope>
    <source>
        <strain evidence="6 10">ICMP 19074</strain>
    </source>
</reference>